<evidence type="ECO:0000313" key="2">
    <source>
        <dbReference type="EMBL" id="CAL1369265.1"/>
    </source>
</evidence>
<reference evidence="2 3" key="1">
    <citation type="submission" date="2024-04" db="EMBL/GenBank/DDBJ databases">
        <authorList>
            <person name="Fracassetti M."/>
        </authorList>
    </citation>
    <scope>NUCLEOTIDE SEQUENCE [LARGE SCALE GENOMIC DNA]</scope>
</reference>
<protein>
    <submittedName>
        <fullName evidence="2">Uncharacterized protein</fullName>
    </submittedName>
</protein>
<gene>
    <name evidence="2" type="ORF">LTRI10_LOCUS11965</name>
</gene>
<feature type="compositionally biased region" description="Basic residues" evidence="1">
    <location>
        <begin position="69"/>
        <end position="87"/>
    </location>
</feature>
<organism evidence="2 3">
    <name type="scientific">Linum trigynum</name>
    <dbReference type="NCBI Taxonomy" id="586398"/>
    <lineage>
        <taxon>Eukaryota</taxon>
        <taxon>Viridiplantae</taxon>
        <taxon>Streptophyta</taxon>
        <taxon>Embryophyta</taxon>
        <taxon>Tracheophyta</taxon>
        <taxon>Spermatophyta</taxon>
        <taxon>Magnoliopsida</taxon>
        <taxon>eudicotyledons</taxon>
        <taxon>Gunneridae</taxon>
        <taxon>Pentapetalae</taxon>
        <taxon>rosids</taxon>
        <taxon>fabids</taxon>
        <taxon>Malpighiales</taxon>
        <taxon>Linaceae</taxon>
        <taxon>Linum</taxon>
    </lineage>
</organism>
<dbReference type="AlphaFoldDB" id="A0AAV2D970"/>
<evidence type="ECO:0000313" key="3">
    <source>
        <dbReference type="Proteomes" id="UP001497516"/>
    </source>
</evidence>
<proteinExistence type="predicted"/>
<name>A0AAV2D970_9ROSI</name>
<dbReference type="EMBL" id="OZ034815">
    <property type="protein sequence ID" value="CAL1369265.1"/>
    <property type="molecule type" value="Genomic_DNA"/>
</dbReference>
<feature type="region of interest" description="Disordered" evidence="1">
    <location>
        <begin position="294"/>
        <end position="321"/>
    </location>
</feature>
<evidence type="ECO:0000256" key="1">
    <source>
        <dbReference type="SAM" id="MobiDB-lite"/>
    </source>
</evidence>
<accession>A0AAV2D970</accession>
<sequence length="347" mass="38495">MTFSQTALFSVPSGVLFPVSSFETFLAPVERSLEAISSRESLLSYSDTHHFAYNVYKGEEGSKEDHGFKKPKAKMGVSRNRKKRKKKEIQWVPPDVKESTQCRVMEESWNMRRVNVIAEEDLAVGMNLPVPNIEPRAGINIEAESVPLPSSFSKDDGTYEKRDSYQRSVGVNALALRGIVYKKEGRREAKLTHQRAAGKYFFHPSPNLLLPSNAPKHSFSSHLSPSIPEPKSLPKQSPISHISTLRTHKKTQNQKSLSLSPLALPFPKFLTKHSLHRNNKNPIDMDINTLAERTGRLNTERGNPSSSGGKGDRPKLTSNAGRGISMLLGKMLTENKVALAKAAGAAR</sequence>
<feature type="region of interest" description="Disordered" evidence="1">
    <location>
        <begin position="61"/>
        <end position="88"/>
    </location>
</feature>
<keyword evidence="3" id="KW-1185">Reference proteome</keyword>
<feature type="region of interest" description="Disordered" evidence="1">
    <location>
        <begin position="212"/>
        <end position="237"/>
    </location>
</feature>
<dbReference type="Proteomes" id="UP001497516">
    <property type="component" value="Chromosome 2"/>
</dbReference>